<dbReference type="InterPro" id="IPR050300">
    <property type="entry name" value="GDXG_lipolytic_enzyme"/>
</dbReference>
<dbReference type="PANTHER" id="PTHR48081">
    <property type="entry name" value="AB HYDROLASE SUPERFAMILY PROTEIN C4A8.06C"/>
    <property type="match status" value="1"/>
</dbReference>
<dbReference type="STRING" id="1121022.GCA_000376105_02177"/>
<protein>
    <recommendedName>
        <fullName evidence="3">BD-FAE-like domain-containing protein</fullName>
    </recommendedName>
</protein>
<gene>
    <name evidence="4" type="ORF">ABENE_14300</name>
</gene>
<dbReference type="AlphaFoldDB" id="V4PUV2"/>
<dbReference type="eggNOG" id="COG0657">
    <property type="taxonomic scope" value="Bacteria"/>
</dbReference>
<dbReference type="PANTHER" id="PTHR48081:SF33">
    <property type="entry name" value="KYNURENINE FORMAMIDASE"/>
    <property type="match status" value="1"/>
</dbReference>
<dbReference type="InterPro" id="IPR029058">
    <property type="entry name" value="AB_hydrolase_fold"/>
</dbReference>
<feature type="domain" description="BD-FAE-like" evidence="3">
    <location>
        <begin position="70"/>
        <end position="176"/>
    </location>
</feature>
<dbReference type="SUPFAM" id="SSF53474">
    <property type="entry name" value="alpha/beta-Hydrolases"/>
    <property type="match status" value="1"/>
</dbReference>
<reference evidence="4 5" key="1">
    <citation type="journal article" date="2014" name="Nature">
        <title>Sequential evolution of bacterial morphology by co-option of a developmental regulator.</title>
        <authorList>
            <person name="Jiang C."/>
            <person name="Brown P.J."/>
            <person name="Ducret A."/>
            <person name="Brun Y.V."/>
        </authorList>
    </citation>
    <scope>NUCLEOTIDE SEQUENCE [LARGE SCALE GENOMIC DNA]</scope>
    <source>
        <strain evidence="4 5">DSM 16100</strain>
    </source>
</reference>
<evidence type="ECO:0000313" key="5">
    <source>
        <dbReference type="Proteomes" id="UP000017837"/>
    </source>
</evidence>
<dbReference type="EMBL" id="AWGB01000030">
    <property type="protein sequence ID" value="ESQ89355.1"/>
    <property type="molecule type" value="Genomic_DNA"/>
</dbReference>
<keyword evidence="2" id="KW-0732">Signal</keyword>
<sequence length="311" mass="33288">MTCKRLIAAIACLLAIGAATLPADAQPIRKRLMQRMKEKSAAAQPIDPARFVAGATRKSAAYGTDADQSMEVYLPPNPDHAPVIVMVHGGGWRIGDKNMAGVVENKIKHWLPKGYIFISIDYRMLPNAGVDVQAQDVASAITYIEKQAPSWGGDAGKLILMGHSAGAHLVALMSADPTLVRQAGGHDWVATVVLDSAAYDVAAVMKRQHLDLYDDAFGSDPAYWTRLSPRAQLKADAVPMMLVCALKRSDDSCGQSHDFAAALKGIGQSAPVVELDMKHAEVNAQLGLPGTYTDSVDSFITAHLGTKAFQR</sequence>
<evidence type="ECO:0000313" key="4">
    <source>
        <dbReference type="EMBL" id="ESQ89355.1"/>
    </source>
</evidence>
<evidence type="ECO:0000256" key="1">
    <source>
        <dbReference type="ARBA" id="ARBA00022801"/>
    </source>
</evidence>
<dbReference type="GO" id="GO:0016787">
    <property type="term" value="F:hydrolase activity"/>
    <property type="evidence" value="ECO:0007669"/>
    <property type="project" value="UniProtKB-KW"/>
</dbReference>
<dbReference type="Gene3D" id="3.40.50.1820">
    <property type="entry name" value="alpha/beta hydrolase"/>
    <property type="match status" value="1"/>
</dbReference>
<feature type="signal peptide" evidence="2">
    <location>
        <begin position="1"/>
        <end position="25"/>
    </location>
</feature>
<dbReference type="PATRIC" id="fig|1121022.4.peg.2908"/>
<evidence type="ECO:0000256" key="2">
    <source>
        <dbReference type="SAM" id="SignalP"/>
    </source>
</evidence>
<dbReference type="Proteomes" id="UP000017837">
    <property type="component" value="Unassembled WGS sequence"/>
</dbReference>
<accession>V4PUV2</accession>
<keyword evidence="1" id="KW-0378">Hydrolase</keyword>
<proteinExistence type="predicted"/>
<feature type="chain" id="PRO_5004725405" description="BD-FAE-like domain-containing protein" evidence="2">
    <location>
        <begin position="26"/>
        <end position="311"/>
    </location>
</feature>
<dbReference type="Pfam" id="PF20434">
    <property type="entry name" value="BD-FAE"/>
    <property type="match status" value="1"/>
</dbReference>
<dbReference type="RefSeq" id="WP_018081843.1">
    <property type="nucleotide sequence ID" value="NZ_AQWM01000008.1"/>
</dbReference>
<dbReference type="OrthoDB" id="9771666at2"/>
<evidence type="ECO:0000259" key="3">
    <source>
        <dbReference type="Pfam" id="PF20434"/>
    </source>
</evidence>
<organism evidence="4 5">
    <name type="scientific">Asticcacaulis benevestitus DSM 16100 = ATCC BAA-896</name>
    <dbReference type="NCBI Taxonomy" id="1121022"/>
    <lineage>
        <taxon>Bacteria</taxon>
        <taxon>Pseudomonadati</taxon>
        <taxon>Pseudomonadota</taxon>
        <taxon>Alphaproteobacteria</taxon>
        <taxon>Caulobacterales</taxon>
        <taxon>Caulobacteraceae</taxon>
        <taxon>Asticcacaulis</taxon>
    </lineage>
</organism>
<dbReference type="InterPro" id="IPR049492">
    <property type="entry name" value="BD-FAE-like_dom"/>
</dbReference>
<name>V4PUV2_9CAUL</name>
<comment type="caution">
    <text evidence="4">The sequence shown here is derived from an EMBL/GenBank/DDBJ whole genome shotgun (WGS) entry which is preliminary data.</text>
</comment>
<keyword evidence="5" id="KW-1185">Reference proteome</keyword>